<dbReference type="EnsemblPlants" id="OB05G16930.1">
    <property type="protein sequence ID" value="OB05G16930.1"/>
    <property type="gene ID" value="OB05G16930"/>
</dbReference>
<dbReference type="HOGENOM" id="CLU_012062_28_6_1"/>
<sequence>MVAPWCDSDRKDRSGREYRCYVGNLPWSADDRTLMDAFADFGPVSSEIAWTHETGRSRGFGFVYFEDGDSLDDAIEVMAGQVIGGRTIAVLLAGRPGLRPSSGGSARRRLQDYYLVLY</sequence>
<dbReference type="Gene3D" id="3.30.70.330">
    <property type="match status" value="1"/>
</dbReference>
<dbReference type="Proteomes" id="UP000006038">
    <property type="component" value="Chromosome 5"/>
</dbReference>
<dbReference type="InterPro" id="IPR050886">
    <property type="entry name" value="RNA-binding_reg"/>
</dbReference>
<dbReference type="AlphaFoldDB" id="J3M519"/>
<protein>
    <recommendedName>
        <fullName evidence="3">RRM domain-containing protein</fullName>
    </recommendedName>
</protein>
<dbReference type="PANTHER" id="PTHR48024:SF39">
    <property type="entry name" value="RRM DOMAIN-CONTAINING PROTEIN"/>
    <property type="match status" value="1"/>
</dbReference>
<dbReference type="Gramene" id="OB05G16930.1">
    <property type="protein sequence ID" value="OB05G16930.1"/>
    <property type="gene ID" value="OB05G16930"/>
</dbReference>
<dbReference type="RefSeq" id="XP_006655108.1">
    <property type="nucleotide sequence ID" value="XM_006655045.1"/>
</dbReference>
<keyword evidence="5" id="KW-1185">Reference proteome</keyword>
<organism evidence="4">
    <name type="scientific">Oryza brachyantha</name>
    <name type="common">malo sina</name>
    <dbReference type="NCBI Taxonomy" id="4533"/>
    <lineage>
        <taxon>Eukaryota</taxon>
        <taxon>Viridiplantae</taxon>
        <taxon>Streptophyta</taxon>
        <taxon>Embryophyta</taxon>
        <taxon>Tracheophyta</taxon>
        <taxon>Spermatophyta</taxon>
        <taxon>Magnoliopsida</taxon>
        <taxon>Liliopsida</taxon>
        <taxon>Poales</taxon>
        <taxon>Poaceae</taxon>
        <taxon>BOP clade</taxon>
        <taxon>Oryzoideae</taxon>
        <taxon>Oryzeae</taxon>
        <taxon>Oryzinae</taxon>
        <taxon>Oryza</taxon>
    </lineage>
</organism>
<dbReference type="GeneID" id="102705256"/>
<reference evidence="4" key="2">
    <citation type="submission" date="2013-04" db="UniProtKB">
        <authorList>
            <consortium name="EnsemblPlants"/>
        </authorList>
    </citation>
    <scope>IDENTIFICATION</scope>
</reference>
<evidence type="ECO:0000256" key="1">
    <source>
        <dbReference type="ARBA" id="ARBA00022884"/>
    </source>
</evidence>
<dbReference type="PROSITE" id="PS50102">
    <property type="entry name" value="RRM"/>
    <property type="match status" value="1"/>
</dbReference>
<evidence type="ECO:0000259" key="3">
    <source>
        <dbReference type="PROSITE" id="PS50102"/>
    </source>
</evidence>
<dbReference type="OrthoDB" id="439808at2759"/>
<dbReference type="KEGG" id="obr:102705256"/>
<dbReference type="eggNOG" id="KOG0118">
    <property type="taxonomic scope" value="Eukaryota"/>
</dbReference>
<evidence type="ECO:0000313" key="4">
    <source>
        <dbReference type="EnsemblPlants" id="OB05G16930.1"/>
    </source>
</evidence>
<gene>
    <name evidence="4" type="primary">LOC102705256</name>
</gene>
<dbReference type="OMA" id="YFSQAGQ"/>
<dbReference type="InterPro" id="IPR012677">
    <property type="entry name" value="Nucleotide-bd_a/b_plait_sf"/>
</dbReference>
<dbReference type="GO" id="GO:0003723">
    <property type="term" value="F:RNA binding"/>
    <property type="evidence" value="ECO:0007669"/>
    <property type="project" value="UniProtKB-UniRule"/>
</dbReference>
<proteinExistence type="predicted"/>
<name>J3M519_ORYBR</name>
<evidence type="ECO:0000313" key="5">
    <source>
        <dbReference type="Proteomes" id="UP000006038"/>
    </source>
</evidence>
<dbReference type="InterPro" id="IPR000504">
    <property type="entry name" value="RRM_dom"/>
</dbReference>
<dbReference type="SUPFAM" id="SSF54928">
    <property type="entry name" value="RNA-binding domain, RBD"/>
    <property type="match status" value="1"/>
</dbReference>
<dbReference type="STRING" id="4533.J3M519"/>
<evidence type="ECO:0000256" key="2">
    <source>
        <dbReference type="PROSITE-ProRule" id="PRU00176"/>
    </source>
</evidence>
<reference evidence="4" key="1">
    <citation type="journal article" date="2013" name="Nat. Commun.">
        <title>Whole-genome sequencing of Oryza brachyantha reveals mechanisms underlying Oryza genome evolution.</title>
        <authorList>
            <person name="Chen J."/>
            <person name="Huang Q."/>
            <person name="Gao D."/>
            <person name="Wang J."/>
            <person name="Lang Y."/>
            <person name="Liu T."/>
            <person name="Li B."/>
            <person name="Bai Z."/>
            <person name="Luis Goicoechea J."/>
            <person name="Liang C."/>
            <person name="Chen C."/>
            <person name="Zhang W."/>
            <person name="Sun S."/>
            <person name="Liao Y."/>
            <person name="Zhang X."/>
            <person name="Yang L."/>
            <person name="Song C."/>
            <person name="Wang M."/>
            <person name="Shi J."/>
            <person name="Liu G."/>
            <person name="Liu J."/>
            <person name="Zhou H."/>
            <person name="Zhou W."/>
            <person name="Yu Q."/>
            <person name="An N."/>
            <person name="Chen Y."/>
            <person name="Cai Q."/>
            <person name="Wang B."/>
            <person name="Liu B."/>
            <person name="Min J."/>
            <person name="Huang Y."/>
            <person name="Wu H."/>
            <person name="Li Z."/>
            <person name="Zhang Y."/>
            <person name="Yin Y."/>
            <person name="Song W."/>
            <person name="Jiang J."/>
            <person name="Jackson S.A."/>
            <person name="Wing R.A."/>
            <person name="Wang J."/>
            <person name="Chen M."/>
        </authorList>
    </citation>
    <scope>NUCLEOTIDE SEQUENCE [LARGE SCALE GENOMIC DNA]</scope>
    <source>
        <strain evidence="4">cv. IRGC 101232</strain>
    </source>
</reference>
<keyword evidence="1 2" id="KW-0694">RNA-binding</keyword>
<accession>J3M519</accession>
<dbReference type="Pfam" id="PF00076">
    <property type="entry name" value="RRM_1"/>
    <property type="match status" value="1"/>
</dbReference>
<dbReference type="InterPro" id="IPR035979">
    <property type="entry name" value="RBD_domain_sf"/>
</dbReference>
<dbReference type="SMART" id="SM00360">
    <property type="entry name" value="RRM"/>
    <property type="match status" value="1"/>
</dbReference>
<feature type="domain" description="RRM" evidence="3">
    <location>
        <begin position="18"/>
        <end position="95"/>
    </location>
</feature>
<dbReference type="PANTHER" id="PTHR48024">
    <property type="entry name" value="GEO13361P1-RELATED"/>
    <property type="match status" value="1"/>
</dbReference>